<dbReference type="InterPro" id="IPR002696">
    <property type="entry name" value="Membr_insert_effic_factor_YidD"/>
</dbReference>
<feature type="compositionally biased region" description="Basic and acidic residues" evidence="2">
    <location>
        <begin position="92"/>
        <end position="110"/>
    </location>
</feature>
<name>A0ABZ2MH85_9MICO</name>
<dbReference type="PANTHER" id="PTHR33383">
    <property type="entry name" value="MEMBRANE PROTEIN INSERTION EFFICIENCY FACTOR-RELATED"/>
    <property type="match status" value="1"/>
</dbReference>
<evidence type="ECO:0000256" key="2">
    <source>
        <dbReference type="SAM" id="MobiDB-lite"/>
    </source>
</evidence>
<dbReference type="RefSeq" id="WP_338749410.1">
    <property type="nucleotide sequence ID" value="NZ_CP144913.1"/>
</dbReference>
<keyword evidence="1" id="KW-1003">Cell membrane</keyword>
<dbReference type="PANTHER" id="PTHR33383:SF1">
    <property type="entry name" value="MEMBRANE PROTEIN INSERTION EFFICIENCY FACTOR-RELATED"/>
    <property type="match status" value="1"/>
</dbReference>
<dbReference type="SMART" id="SM01234">
    <property type="entry name" value="Haemolytic"/>
    <property type="match status" value="1"/>
</dbReference>
<evidence type="ECO:0000313" key="3">
    <source>
        <dbReference type="EMBL" id="WXB76436.1"/>
    </source>
</evidence>
<feature type="region of interest" description="Disordered" evidence="2">
    <location>
        <begin position="87"/>
        <end position="110"/>
    </location>
</feature>
<proteinExistence type="inferred from homology"/>
<dbReference type="Proteomes" id="UP001382727">
    <property type="component" value="Chromosome"/>
</dbReference>
<comment type="subcellular location">
    <subcellularLocation>
        <location evidence="1">Cell membrane</location>
        <topology evidence="1">Peripheral membrane protein</topology>
        <orientation evidence="1">Cytoplasmic side</orientation>
    </subcellularLocation>
</comment>
<keyword evidence="4" id="KW-1185">Reference proteome</keyword>
<dbReference type="NCBIfam" id="TIGR00278">
    <property type="entry name" value="membrane protein insertion efficiency factor YidD"/>
    <property type="match status" value="1"/>
</dbReference>
<dbReference type="HAMAP" id="MF_00386">
    <property type="entry name" value="UPF0161_YidD"/>
    <property type="match status" value="1"/>
</dbReference>
<keyword evidence="1" id="KW-0472">Membrane</keyword>
<reference evidence="3 4" key="1">
    <citation type="submission" date="2024-02" db="EMBL/GenBank/DDBJ databases">
        <title>Janibacter sp. nov., isolated from gut of marine sandworm.</title>
        <authorList>
            <person name="Kim B."/>
            <person name="Jun M.O."/>
            <person name="Shin N.-R."/>
        </authorList>
    </citation>
    <scope>NUCLEOTIDE SEQUENCE [LARGE SCALE GENOMIC DNA]</scope>
    <source>
        <strain evidence="3 4">A1S7</strain>
    </source>
</reference>
<dbReference type="EMBL" id="CP144913">
    <property type="protein sequence ID" value="WXB76436.1"/>
    <property type="molecule type" value="Genomic_DNA"/>
</dbReference>
<dbReference type="Pfam" id="PF01809">
    <property type="entry name" value="YidD"/>
    <property type="match status" value="1"/>
</dbReference>
<protein>
    <recommendedName>
        <fullName evidence="1">Putative membrane protein insertion efficiency factor</fullName>
    </recommendedName>
</protein>
<sequence>MTLLALPLIWLVKIYQLTISPLLPPSCRYYPSCSGYAVTSLQRFGPLHGGYLSVHRLVRCNPWSAGGIDHVPATWADRGSPELAKPQLAGVADHDDGVAPDVTDQRMFTE</sequence>
<organism evidence="3 4">
    <name type="scientific">Janibacter alittae</name>
    <dbReference type="NCBI Taxonomy" id="3115209"/>
    <lineage>
        <taxon>Bacteria</taxon>
        <taxon>Bacillati</taxon>
        <taxon>Actinomycetota</taxon>
        <taxon>Actinomycetes</taxon>
        <taxon>Micrococcales</taxon>
        <taxon>Intrasporangiaceae</taxon>
        <taxon>Janibacter</taxon>
    </lineage>
</organism>
<accession>A0ABZ2MH85</accession>
<evidence type="ECO:0000256" key="1">
    <source>
        <dbReference type="HAMAP-Rule" id="MF_00386"/>
    </source>
</evidence>
<evidence type="ECO:0000313" key="4">
    <source>
        <dbReference type="Proteomes" id="UP001382727"/>
    </source>
</evidence>
<comment type="function">
    <text evidence="1">Could be involved in insertion of integral membrane proteins into the membrane.</text>
</comment>
<comment type="similarity">
    <text evidence="1">Belongs to the UPF0161 family.</text>
</comment>
<gene>
    <name evidence="3" type="primary">yidD</name>
    <name evidence="3" type="ORF">V1351_16055</name>
</gene>